<protein>
    <submittedName>
        <fullName evidence="1">Uncharacterized protein</fullName>
    </submittedName>
</protein>
<dbReference type="EMBL" id="BMLT01000001">
    <property type="protein sequence ID" value="GGO76700.1"/>
    <property type="molecule type" value="Genomic_DNA"/>
</dbReference>
<dbReference type="Proteomes" id="UP000599578">
    <property type="component" value="Unassembled WGS sequence"/>
</dbReference>
<dbReference type="RefSeq" id="WP_188857827.1">
    <property type="nucleotide sequence ID" value="NZ_BMLT01000001.1"/>
</dbReference>
<reference evidence="1 2" key="1">
    <citation type="journal article" date="2014" name="Int. J. Syst. Evol. Microbiol.">
        <title>Complete genome sequence of Corynebacterium casei LMG S-19264T (=DSM 44701T), isolated from a smear-ripened cheese.</title>
        <authorList>
            <consortium name="US DOE Joint Genome Institute (JGI-PGF)"/>
            <person name="Walter F."/>
            <person name="Albersmeier A."/>
            <person name="Kalinowski J."/>
            <person name="Ruckert C."/>
        </authorList>
    </citation>
    <scope>NUCLEOTIDE SEQUENCE [LARGE SCALE GENOMIC DNA]</scope>
    <source>
        <strain evidence="1 2">CGMCC 1.7286</strain>
    </source>
</reference>
<dbReference type="AlphaFoldDB" id="A0A917Z9K1"/>
<organism evidence="1 2">
    <name type="scientific">Marinobacterium nitratireducens</name>
    <dbReference type="NCBI Taxonomy" id="518897"/>
    <lineage>
        <taxon>Bacteria</taxon>
        <taxon>Pseudomonadati</taxon>
        <taxon>Pseudomonadota</taxon>
        <taxon>Gammaproteobacteria</taxon>
        <taxon>Oceanospirillales</taxon>
        <taxon>Oceanospirillaceae</taxon>
        <taxon>Marinobacterium</taxon>
    </lineage>
</organism>
<gene>
    <name evidence="1" type="ORF">GCM10011348_04530</name>
</gene>
<proteinExistence type="predicted"/>
<evidence type="ECO:0000313" key="1">
    <source>
        <dbReference type="EMBL" id="GGO76700.1"/>
    </source>
</evidence>
<accession>A0A917Z9K1</accession>
<sequence>MKFSKAQKAFVIEWIDHQFDTNSLFPCNCSSIVDGEPHVCPEHLKAYKAWSRTPHKRNHIREWIDEWLDKEEIEVLQAALRENQGEEAVVAD</sequence>
<keyword evidence="2" id="KW-1185">Reference proteome</keyword>
<name>A0A917Z9K1_9GAMM</name>
<evidence type="ECO:0000313" key="2">
    <source>
        <dbReference type="Proteomes" id="UP000599578"/>
    </source>
</evidence>
<comment type="caution">
    <text evidence="1">The sequence shown here is derived from an EMBL/GenBank/DDBJ whole genome shotgun (WGS) entry which is preliminary data.</text>
</comment>